<protein>
    <recommendedName>
        <fullName evidence="1">C2 domain-containing protein</fullName>
    </recommendedName>
</protein>
<dbReference type="InterPro" id="IPR035892">
    <property type="entry name" value="C2_domain_sf"/>
</dbReference>
<dbReference type="CDD" id="cd04047">
    <property type="entry name" value="C2B_Copine"/>
    <property type="match status" value="1"/>
</dbReference>
<feature type="domain" description="C2" evidence="1">
    <location>
        <begin position="1"/>
        <end position="106"/>
    </location>
</feature>
<dbReference type="InterPro" id="IPR000008">
    <property type="entry name" value="C2_dom"/>
</dbReference>
<dbReference type="PROSITE" id="PS50004">
    <property type="entry name" value="C2"/>
    <property type="match status" value="2"/>
</dbReference>
<reference evidence="2" key="1">
    <citation type="submission" date="2021-01" db="EMBL/GenBank/DDBJ databases">
        <authorList>
            <person name="Corre E."/>
            <person name="Pelletier E."/>
            <person name="Niang G."/>
            <person name="Scheremetjew M."/>
            <person name="Finn R."/>
            <person name="Kale V."/>
            <person name="Holt S."/>
            <person name="Cochrane G."/>
            <person name="Meng A."/>
            <person name="Brown T."/>
            <person name="Cohen L."/>
        </authorList>
    </citation>
    <scope>NUCLEOTIDE SEQUENCE</scope>
    <source>
        <strain evidence="2">CCMP2084</strain>
    </source>
</reference>
<evidence type="ECO:0000259" key="1">
    <source>
        <dbReference type="PROSITE" id="PS50004"/>
    </source>
</evidence>
<name>A0A7S2XS77_9STRA</name>
<dbReference type="InterPro" id="IPR045052">
    <property type="entry name" value="Copine"/>
</dbReference>
<accession>A0A7S2XS77</accession>
<dbReference type="SUPFAM" id="SSF49562">
    <property type="entry name" value="C2 domain (Calcium/lipid-binding domain, CaLB)"/>
    <property type="match status" value="2"/>
</dbReference>
<dbReference type="InterPro" id="IPR010734">
    <property type="entry name" value="Copine_C"/>
</dbReference>
<dbReference type="InterPro" id="IPR037768">
    <property type="entry name" value="C2B_Copine"/>
</dbReference>
<evidence type="ECO:0000313" key="2">
    <source>
        <dbReference type="EMBL" id="CAD9826025.1"/>
    </source>
</evidence>
<organism evidence="2">
    <name type="scientific">Attheya septentrionalis</name>
    <dbReference type="NCBI Taxonomy" id="420275"/>
    <lineage>
        <taxon>Eukaryota</taxon>
        <taxon>Sar</taxon>
        <taxon>Stramenopiles</taxon>
        <taxon>Ochrophyta</taxon>
        <taxon>Bacillariophyta</taxon>
        <taxon>Coscinodiscophyceae</taxon>
        <taxon>Chaetocerotophycidae</taxon>
        <taxon>Chaetocerotales</taxon>
        <taxon>Attheyaceae</taxon>
        <taxon>Attheya</taxon>
    </lineage>
</organism>
<dbReference type="Pfam" id="PF07002">
    <property type="entry name" value="Copine"/>
    <property type="match status" value="1"/>
</dbReference>
<dbReference type="Pfam" id="PF00168">
    <property type="entry name" value="C2"/>
    <property type="match status" value="2"/>
</dbReference>
<dbReference type="EMBL" id="HBHQ01026393">
    <property type="protein sequence ID" value="CAD9826025.1"/>
    <property type="molecule type" value="Transcribed_RNA"/>
</dbReference>
<sequence length="423" mass="45786">MKLQLSLRASDLKNAAGIGRGTSDPFAVVTHMDTTSTVLGKTETIKNTLDPDWAKVFVFDYELGTPMHVAVSLYDEVRKGENISMGSVLFDVGSLLGAYGNTKGKTIKRGGVVFARVGKFEENGTMRLKLKGIKLKNTEGFLRKSDPFFELKTREDSDGVGTSWDSVFRSKTVKDNLSPIWSDAVVSLGTLCHGNMDRPIKICVYDYESSGEHVLMGELETTVNNLVIAKEQEEDGALSLRKKGSESGKIVVLKADIYGVENLSDDMAAASVSDDGVRSSIKAKTPTFIEYISGGCELNLCVAIDFTGSNGDPRIPGTLHFRHADGSKNDYEKAISAIGSILEKYDSNQKFPVYGFGAKFSGVVRHCFQCGPIQEVDGVGGVLSAYQEVFRSGLIMSGPTVFTEVILTSAKKAADAQVRMESS</sequence>
<dbReference type="PANTHER" id="PTHR10857:SF106">
    <property type="entry name" value="C2 DOMAIN-CONTAINING PROTEIN"/>
    <property type="match status" value="1"/>
</dbReference>
<dbReference type="GO" id="GO:0071277">
    <property type="term" value="P:cellular response to calcium ion"/>
    <property type="evidence" value="ECO:0007669"/>
    <property type="project" value="TreeGrafter"/>
</dbReference>
<dbReference type="SMART" id="SM00239">
    <property type="entry name" value="C2"/>
    <property type="match status" value="2"/>
</dbReference>
<feature type="domain" description="C2" evidence="1">
    <location>
        <begin position="109"/>
        <end position="236"/>
    </location>
</feature>
<gene>
    <name evidence="2" type="ORF">ASEP1449_LOCUS17859</name>
</gene>
<dbReference type="AlphaFoldDB" id="A0A7S2XS77"/>
<dbReference type="Gene3D" id="2.60.40.150">
    <property type="entry name" value="C2 domain"/>
    <property type="match status" value="2"/>
</dbReference>
<dbReference type="GO" id="GO:0005544">
    <property type="term" value="F:calcium-dependent phospholipid binding"/>
    <property type="evidence" value="ECO:0007669"/>
    <property type="project" value="InterPro"/>
</dbReference>
<proteinExistence type="predicted"/>
<dbReference type="GO" id="GO:0005886">
    <property type="term" value="C:plasma membrane"/>
    <property type="evidence" value="ECO:0007669"/>
    <property type="project" value="TreeGrafter"/>
</dbReference>
<dbReference type="PANTHER" id="PTHR10857">
    <property type="entry name" value="COPINE"/>
    <property type="match status" value="1"/>
</dbReference>